<name>A0ABR8S3Z1_9MICO</name>
<evidence type="ECO:0000256" key="3">
    <source>
        <dbReference type="ARBA" id="ARBA00022475"/>
    </source>
</evidence>
<feature type="region of interest" description="Disordered" evidence="8">
    <location>
        <begin position="1"/>
        <end position="25"/>
    </location>
</feature>
<organism evidence="10 11">
    <name type="scientific">Microbacterium pullorum</name>
    <dbReference type="NCBI Taxonomy" id="2762236"/>
    <lineage>
        <taxon>Bacteria</taxon>
        <taxon>Bacillati</taxon>
        <taxon>Actinomycetota</taxon>
        <taxon>Actinomycetes</taxon>
        <taxon>Micrococcales</taxon>
        <taxon>Microbacteriaceae</taxon>
        <taxon>Microbacterium</taxon>
    </lineage>
</organism>
<keyword evidence="3" id="KW-1003">Cell membrane</keyword>
<evidence type="ECO:0000256" key="7">
    <source>
        <dbReference type="RuleBase" id="RU363032"/>
    </source>
</evidence>
<dbReference type="RefSeq" id="WP_191719392.1">
    <property type="nucleotide sequence ID" value="NZ_JACSQP010000006.1"/>
</dbReference>
<feature type="transmembrane region" description="Helical" evidence="7">
    <location>
        <begin position="102"/>
        <end position="123"/>
    </location>
</feature>
<gene>
    <name evidence="10" type="ORF">H9651_11120</name>
</gene>
<feature type="transmembrane region" description="Helical" evidence="7">
    <location>
        <begin position="245"/>
        <end position="272"/>
    </location>
</feature>
<keyword evidence="4 7" id="KW-0812">Transmembrane</keyword>
<dbReference type="Proteomes" id="UP000648352">
    <property type="component" value="Unassembled WGS sequence"/>
</dbReference>
<comment type="similarity">
    <text evidence="7">Belongs to the binding-protein-dependent transport system permease family.</text>
</comment>
<dbReference type="InterPro" id="IPR051393">
    <property type="entry name" value="ABC_transporter_permease"/>
</dbReference>
<comment type="subcellular location">
    <subcellularLocation>
        <location evidence="1 7">Cell membrane</location>
        <topology evidence="1 7">Multi-pass membrane protein</topology>
    </subcellularLocation>
</comment>
<feature type="transmembrane region" description="Helical" evidence="7">
    <location>
        <begin position="292"/>
        <end position="312"/>
    </location>
</feature>
<dbReference type="SUPFAM" id="SSF161098">
    <property type="entry name" value="MetI-like"/>
    <property type="match status" value="1"/>
</dbReference>
<keyword evidence="6 7" id="KW-0472">Membrane</keyword>
<reference evidence="10 11" key="1">
    <citation type="submission" date="2020-08" db="EMBL/GenBank/DDBJ databases">
        <title>A Genomic Blueprint of the Chicken Gut Microbiome.</title>
        <authorList>
            <person name="Gilroy R."/>
            <person name="Ravi A."/>
            <person name="Getino M."/>
            <person name="Pursley I."/>
            <person name="Horton D.L."/>
            <person name="Alikhan N.-F."/>
            <person name="Baker D."/>
            <person name="Gharbi K."/>
            <person name="Hall N."/>
            <person name="Watson M."/>
            <person name="Adriaenssens E.M."/>
            <person name="Foster-Nyarko E."/>
            <person name="Jarju S."/>
            <person name="Secka A."/>
            <person name="Antonio M."/>
            <person name="Oren A."/>
            <person name="Chaudhuri R."/>
            <person name="La Ragione R.M."/>
            <person name="Hildebrand F."/>
            <person name="Pallen M.J."/>
        </authorList>
    </citation>
    <scope>NUCLEOTIDE SEQUENCE [LARGE SCALE GENOMIC DNA]</scope>
    <source>
        <strain evidence="10 11">Sa4CUA7</strain>
    </source>
</reference>
<dbReference type="CDD" id="cd06261">
    <property type="entry name" value="TM_PBP2"/>
    <property type="match status" value="1"/>
</dbReference>
<dbReference type="Gene3D" id="1.10.3720.10">
    <property type="entry name" value="MetI-like"/>
    <property type="match status" value="1"/>
</dbReference>
<evidence type="ECO:0000313" key="11">
    <source>
        <dbReference type="Proteomes" id="UP000648352"/>
    </source>
</evidence>
<evidence type="ECO:0000256" key="2">
    <source>
        <dbReference type="ARBA" id="ARBA00022448"/>
    </source>
</evidence>
<dbReference type="PANTHER" id="PTHR30193:SF37">
    <property type="entry name" value="INNER MEMBRANE ABC TRANSPORTER PERMEASE PROTEIN YCJO"/>
    <property type="match status" value="1"/>
</dbReference>
<keyword evidence="2 7" id="KW-0813">Transport</keyword>
<accession>A0ABR8S3Z1</accession>
<feature type="domain" description="ABC transmembrane type-1" evidence="9">
    <location>
        <begin position="98"/>
        <end position="312"/>
    </location>
</feature>
<feature type="transmembrane region" description="Helical" evidence="7">
    <location>
        <begin position="34"/>
        <end position="62"/>
    </location>
</feature>
<protein>
    <submittedName>
        <fullName evidence="10">Sugar ABC transporter permease</fullName>
    </submittedName>
</protein>
<dbReference type="EMBL" id="JACSQP010000006">
    <property type="protein sequence ID" value="MBD7958191.1"/>
    <property type="molecule type" value="Genomic_DNA"/>
</dbReference>
<feature type="transmembrane region" description="Helical" evidence="7">
    <location>
        <begin position="184"/>
        <end position="206"/>
    </location>
</feature>
<proteinExistence type="inferred from homology"/>
<dbReference type="InterPro" id="IPR035906">
    <property type="entry name" value="MetI-like_sf"/>
</dbReference>
<evidence type="ECO:0000256" key="6">
    <source>
        <dbReference type="ARBA" id="ARBA00023136"/>
    </source>
</evidence>
<evidence type="ECO:0000256" key="5">
    <source>
        <dbReference type="ARBA" id="ARBA00022989"/>
    </source>
</evidence>
<feature type="transmembrane region" description="Helical" evidence="7">
    <location>
        <begin position="135"/>
        <end position="155"/>
    </location>
</feature>
<dbReference type="Pfam" id="PF00528">
    <property type="entry name" value="BPD_transp_1"/>
    <property type="match status" value="1"/>
</dbReference>
<comment type="caution">
    <text evidence="10">The sequence shown here is derived from an EMBL/GenBank/DDBJ whole genome shotgun (WGS) entry which is preliminary data.</text>
</comment>
<dbReference type="InterPro" id="IPR000515">
    <property type="entry name" value="MetI-like"/>
</dbReference>
<keyword evidence="5 7" id="KW-1133">Transmembrane helix</keyword>
<dbReference type="PANTHER" id="PTHR30193">
    <property type="entry name" value="ABC TRANSPORTER PERMEASE PROTEIN"/>
    <property type="match status" value="1"/>
</dbReference>
<sequence length="330" mass="36185">MTAVTTPGPAVSAGPGPIQRTRARSGQGRKRLEIVLFMTPALVLFIGFVILPVVLAAVYSLYNLPAAFRWEHLADPDRFIGLDNYTRALGTPEFQRSIANTFFIAAMSLVVQGPLAIAIALLLNRRMKGRGVFRLLIFVPYVLAEVIAGLAWKLLLQPGGGVNALLEGFGLGFLRQNWLADPDIALWTIFFILTWKYIGFAILLMLAGLQGVPEELAEAAQIDGASWWQTQRYITLPLLAPTIRIWAFLSIIGSLQVFDMIWVTVAPAIRRISTESMATYMVQQGQFAGQPGYGSAIAVILFVISLVVALVYQRIALRRDLAGAITRGVQ</sequence>
<evidence type="ECO:0000256" key="1">
    <source>
        <dbReference type="ARBA" id="ARBA00004651"/>
    </source>
</evidence>
<keyword evidence="11" id="KW-1185">Reference proteome</keyword>
<evidence type="ECO:0000256" key="8">
    <source>
        <dbReference type="SAM" id="MobiDB-lite"/>
    </source>
</evidence>
<evidence type="ECO:0000259" key="9">
    <source>
        <dbReference type="PROSITE" id="PS50928"/>
    </source>
</evidence>
<evidence type="ECO:0000313" key="10">
    <source>
        <dbReference type="EMBL" id="MBD7958191.1"/>
    </source>
</evidence>
<evidence type="ECO:0000256" key="4">
    <source>
        <dbReference type="ARBA" id="ARBA00022692"/>
    </source>
</evidence>
<dbReference type="PROSITE" id="PS50928">
    <property type="entry name" value="ABC_TM1"/>
    <property type="match status" value="1"/>
</dbReference>